<name>A0A1W1HLB6_9BACT</name>
<dbReference type="Proteomes" id="UP000191931">
    <property type="component" value="Unassembled WGS sequence"/>
</dbReference>
<reference evidence="1 2" key="1">
    <citation type="submission" date="2017-03" db="EMBL/GenBank/DDBJ databases">
        <authorList>
            <person name="Afonso C.L."/>
            <person name="Miller P.J."/>
            <person name="Scott M.A."/>
            <person name="Spackman E."/>
            <person name="Goraichik I."/>
            <person name="Dimitrov K.M."/>
            <person name="Suarez D.L."/>
            <person name="Swayne D.E."/>
        </authorList>
    </citation>
    <scope>NUCLEOTIDE SEQUENCE [LARGE SCALE GENOMIC DNA]</scope>
    <source>
        <strain evidence="1">PRJEB14757</strain>
    </source>
</reference>
<evidence type="ECO:0000313" key="1">
    <source>
        <dbReference type="EMBL" id="SLM33264.1"/>
    </source>
</evidence>
<organism evidence="1 2">
    <name type="scientific">Desulfamplus magnetovallimortis</name>
    <dbReference type="NCBI Taxonomy" id="1246637"/>
    <lineage>
        <taxon>Bacteria</taxon>
        <taxon>Pseudomonadati</taxon>
        <taxon>Thermodesulfobacteriota</taxon>
        <taxon>Desulfobacteria</taxon>
        <taxon>Desulfobacterales</taxon>
        <taxon>Desulfobacteraceae</taxon>
        <taxon>Desulfamplus</taxon>
    </lineage>
</organism>
<dbReference type="EMBL" id="FWEV01000345">
    <property type="protein sequence ID" value="SLM33264.1"/>
    <property type="molecule type" value="Genomic_DNA"/>
</dbReference>
<proteinExistence type="predicted"/>
<evidence type="ECO:0000313" key="2">
    <source>
        <dbReference type="Proteomes" id="UP000191931"/>
    </source>
</evidence>
<sequence>MVPYYIESKLISTIDLSYNSSPDFRNNLSGIPHIPLEKKGQRMRFLKTFLQLKSCMI</sequence>
<protein>
    <submittedName>
        <fullName evidence="1">Uncharacterized protein</fullName>
    </submittedName>
</protein>
<accession>A0A1W1HLB6</accession>
<dbReference type="AlphaFoldDB" id="A0A1W1HLB6"/>
<gene>
    <name evidence="1" type="ORF">MTBBW1_980013</name>
</gene>
<keyword evidence="2" id="KW-1185">Reference proteome</keyword>
<dbReference type="STRING" id="1246637.MTBBW1_980013"/>